<feature type="compositionally biased region" description="Polar residues" evidence="1">
    <location>
        <begin position="380"/>
        <end position="398"/>
    </location>
</feature>
<feature type="region of interest" description="Disordered" evidence="1">
    <location>
        <begin position="324"/>
        <end position="344"/>
    </location>
</feature>
<feature type="compositionally biased region" description="Polar residues" evidence="1">
    <location>
        <begin position="20"/>
        <end position="46"/>
    </location>
</feature>
<dbReference type="EMBL" id="JABXBU010002228">
    <property type="protein sequence ID" value="KAF8769913.1"/>
    <property type="molecule type" value="Genomic_DNA"/>
</dbReference>
<evidence type="ECO:0000313" key="3">
    <source>
        <dbReference type="Proteomes" id="UP000807504"/>
    </source>
</evidence>
<reference evidence="2" key="1">
    <citation type="journal article" date="2020" name="bioRxiv">
        <title>Chromosome-level reference genome of the European wasp spider Argiope bruennichi: a resource for studies on range expansion and evolutionary adaptation.</title>
        <authorList>
            <person name="Sheffer M.M."/>
            <person name="Hoppe A."/>
            <person name="Krehenwinkel H."/>
            <person name="Uhl G."/>
            <person name="Kuss A.W."/>
            <person name="Jensen L."/>
            <person name="Jensen C."/>
            <person name="Gillespie R.G."/>
            <person name="Hoff K.J."/>
            <person name="Prost S."/>
        </authorList>
    </citation>
    <scope>NUCLEOTIDE SEQUENCE</scope>
</reference>
<feature type="region of interest" description="Disordered" evidence="1">
    <location>
        <begin position="14"/>
        <end position="54"/>
    </location>
</feature>
<keyword evidence="3" id="KW-1185">Reference proteome</keyword>
<comment type="caution">
    <text evidence="2">The sequence shown here is derived from an EMBL/GenBank/DDBJ whole genome shotgun (WGS) entry which is preliminary data.</text>
</comment>
<protein>
    <submittedName>
        <fullName evidence="2">Uncharacterized protein</fullName>
    </submittedName>
</protein>
<feature type="region of interest" description="Disordered" evidence="1">
    <location>
        <begin position="380"/>
        <end position="404"/>
    </location>
</feature>
<dbReference type="Proteomes" id="UP000807504">
    <property type="component" value="Unassembled WGS sequence"/>
</dbReference>
<evidence type="ECO:0000313" key="2">
    <source>
        <dbReference type="EMBL" id="KAF8769913.1"/>
    </source>
</evidence>
<accession>A0A8T0EB93</accession>
<proteinExistence type="predicted"/>
<feature type="region of interest" description="Disordered" evidence="1">
    <location>
        <begin position="219"/>
        <end position="240"/>
    </location>
</feature>
<gene>
    <name evidence="2" type="ORF">HNY73_017505</name>
</gene>
<name>A0A8T0EB93_ARGBR</name>
<organism evidence="2 3">
    <name type="scientific">Argiope bruennichi</name>
    <name type="common">Wasp spider</name>
    <name type="synonym">Aranea bruennichi</name>
    <dbReference type="NCBI Taxonomy" id="94029"/>
    <lineage>
        <taxon>Eukaryota</taxon>
        <taxon>Metazoa</taxon>
        <taxon>Ecdysozoa</taxon>
        <taxon>Arthropoda</taxon>
        <taxon>Chelicerata</taxon>
        <taxon>Arachnida</taxon>
        <taxon>Araneae</taxon>
        <taxon>Araneomorphae</taxon>
        <taxon>Entelegynae</taxon>
        <taxon>Araneoidea</taxon>
        <taxon>Araneidae</taxon>
        <taxon>Argiope</taxon>
    </lineage>
</organism>
<dbReference type="AlphaFoldDB" id="A0A8T0EB93"/>
<sequence>MAYYGTYGSYLTSGAAHGTPSPNRNAFPTNSHLTNSDRSPSRTSDPYGSPYPRTWQMPKKATFYCKRPSFKEQQHSSDRNSRFADYHNSYSWTKDIHRSLSPCYGDYSYLQKGVDRSPVRRSQKSARTFMPSSNTVWTDLSKRFPKVLRYSSKTGESYKKCDATYASSYNRSNIPEASGGWRARLAQQGYVASTRKIVRRPCLPERKWHYLDDEEAEEEEAGYEYRTSRGTLPESDEQQHDSVISRMRRMKLQKLSDERAVEEIAVQVDEEDMKLSIEQEERRAQRSFISSRHHSWYDTVPINYKKYLSPIPWRGTYISSRYSRMEDPENKETSPNPDQADANKDFRKSVLNVDLSQTEAELFAQRQAETRWRKAIEDSYCTSEDGSPSETGYDSSYTDADRSSCETEGFFTDSLDRSYTYRSSQRSSPLGEDAHFLESAVTVEGTFFPEFKLNDQEIQRLTEQFADSTDLTSDADAEGASDAIPHGDIIAENLCFRFKSLTEESSQRDSGFSEVYNNCDSPSFNVQPDQVMVSSQQQYSEAREDVISGCCDVDQLLMDKDMNYTSFQTFEDFDRMINLHKSNVRTRMTCNEDALHREPMRLDLQSCSKFIGKCHDIDEMLGMPTPLSPDSEDTTLQDSRFIQYEEEADGGSTIATSIIGGSDIANLAWVVDQEEKKVLKIPQRTWNNHENNGTRVHDLKWMIKEDQGKRLRFEFP</sequence>
<reference evidence="2" key="2">
    <citation type="submission" date="2020-06" db="EMBL/GenBank/DDBJ databases">
        <authorList>
            <person name="Sheffer M."/>
        </authorList>
    </citation>
    <scope>NUCLEOTIDE SEQUENCE</scope>
</reference>
<evidence type="ECO:0000256" key="1">
    <source>
        <dbReference type="SAM" id="MobiDB-lite"/>
    </source>
</evidence>